<evidence type="ECO:0000313" key="3">
    <source>
        <dbReference type="EMBL" id="PPR00846.1"/>
    </source>
</evidence>
<feature type="region of interest" description="Disordered" evidence="1">
    <location>
        <begin position="98"/>
        <end position="117"/>
    </location>
</feature>
<sequence>MVNFVRALLYTLALTTTVLSLPFPYKPAVGEVVDIAGGVEYRPHVTIGHTPEGNAILSPVVHEHEVGDRPSISGKGMGLPHGSRILLQPIIAHPSMIDSAPRTKQDKIKGKRKTVGAKDLARIQKHVAHHLSKAHGQKR</sequence>
<dbReference type="AlphaFoldDB" id="A0A409YCW1"/>
<comment type="caution">
    <text evidence="3">The sequence shown here is derived from an EMBL/GenBank/DDBJ whole genome shotgun (WGS) entry which is preliminary data.</text>
</comment>
<gene>
    <name evidence="3" type="ORF">CVT26_012481</name>
</gene>
<evidence type="ECO:0000256" key="1">
    <source>
        <dbReference type="SAM" id="MobiDB-lite"/>
    </source>
</evidence>
<reference evidence="3 4" key="1">
    <citation type="journal article" date="2018" name="Evol. Lett.">
        <title>Horizontal gene cluster transfer increased hallucinogenic mushroom diversity.</title>
        <authorList>
            <person name="Reynolds H.T."/>
            <person name="Vijayakumar V."/>
            <person name="Gluck-Thaler E."/>
            <person name="Korotkin H.B."/>
            <person name="Matheny P.B."/>
            <person name="Slot J.C."/>
        </authorList>
    </citation>
    <scope>NUCLEOTIDE SEQUENCE [LARGE SCALE GENOMIC DNA]</scope>
    <source>
        <strain evidence="3 4">SRW20</strain>
    </source>
</reference>
<evidence type="ECO:0000256" key="2">
    <source>
        <dbReference type="SAM" id="SignalP"/>
    </source>
</evidence>
<dbReference type="EMBL" id="NHYE01000982">
    <property type="protein sequence ID" value="PPR00846.1"/>
    <property type="molecule type" value="Genomic_DNA"/>
</dbReference>
<keyword evidence="4" id="KW-1185">Reference proteome</keyword>
<keyword evidence="2" id="KW-0732">Signal</keyword>
<organism evidence="3 4">
    <name type="scientific">Gymnopilus dilepis</name>
    <dbReference type="NCBI Taxonomy" id="231916"/>
    <lineage>
        <taxon>Eukaryota</taxon>
        <taxon>Fungi</taxon>
        <taxon>Dikarya</taxon>
        <taxon>Basidiomycota</taxon>
        <taxon>Agaricomycotina</taxon>
        <taxon>Agaricomycetes</taxon>
        <taxon>Agaricomycetidae</taxon>
        <taxon>Agaricales</taxon>
        <taxon>Agaricineae</taxon>
        <taxon>Hymenogastraceae</taxon>
        <taxon>Gymnopilus</taxon>
    </lineage>
</organism>
<name>A0A409YCW1_9AGAR</name>
<feature type="signal peptide" evidence="2">
    <location>
        <begin position="1"/>
        <end position="20"/>
    </location>
</feature>
<dbReference type="Proteomes" id="UP000284706">
    <property type="component" value="Unassembled WGS sequence"/>
</dbReference>
<feature type="chain" id="PRO_5019283639" evidence="2">
    <location>
        <begin position="21"/>
        <end position="139"/>
    </location>
</feature>
<evidence type="ECO:0000313" key="4">
    <source>
        <dbReference type="Proteomes" id="UP000284706"/>
    </source>
</evidence>
<dbReference type="InParanoid" id="A0A409YCW1"/>
<accession>A0A409YCW1</accession>
<proteinExistence type="predicted"/>
<protein>
    <submittedName>
        <fullName evidence="3">Uncharacterized protein</fullName>
    </submittedName>
</protein>